<dbReference type="Proteomes" id="UP001324427">
    <property type="component" value="Unassembled WGS sequence"/>
</dbReference>
<feature type="compositionally biased region" description="Acidic residues" evidence="2">
    <location>
        <begin position="162"/>
        <end position="171"/>
    </location>
</feature>
<keyword evidence="4" id="KW-1185">Reference proteome</keyword>
<feature type="compositionally biased region" description="Polar residues" evidence="2">
    <location>
        <begin position="175"/>
        <end position="188"/>
    </location>
</feature>
<comment type="caution">
    <text evidence="3">The sequence shown here is derived from an EMBL/GenBank/DDBJ whole genome shotgun (WGS) entry which is preliminary data.</text>
</comment>
<gene>
    <name evidence="3" type="ORF">LTR36_008512</name>
</gene>
<feature type="compositionally biased region" description="Low complexity" evidence="2">
    <location>
        <begin position="310"/>
        <end position="324"/>
    </location>
</feature>
<keyword evidence="1" id="KW-0175">Coiled coil</keyword>
<evidence type="ECO:0000313" key="4">
    <source>
        <dbReference type="Proteomes" id="UP001324427"/>
    </source>
</evidence>
<organism evidence="3 4">
    <name type="scientific">Oleoguttula mirabilis</name>
    <dbReference type="NCBI Taxonomy" id="1507867"/>
    <lineage>
        <taxon>Eukaryota</taxon>
        <taxon>Fungi</taxon>
        <taxon>Dikarya</taxon>
        <taxon>Ascomycota</taxon>
        <taxon>Pezizomycotina</taxon>
        <taxon>Dothideomycetes</taxon>
        <taxon>Dothideomycetidae</taxon>
        <taxon>Mycosphaerellales</taxon>
        <taxon>Teratosphaeriaceae</taxon>
        <taxon>Oleoguttula</taxon>
    </lineage>
</organism>
<dbReference type="EMBL" id="JAVFHQ010000006">
    <property type="protein sequence ID" value="KAK4548739.1"/>
    <property type="molecule type" value="Genomic_DNA"/>
</dbReference>
<accession>A0AAV9JTA2</accession>
<proteinExistence type="predicted"/>
<feature type="compositionally biased region" description="Acidic residues" evidence="2">
    <location>
        <begin position="467"/>
        <end position="479"/>
    </location>
</feature>
<feature type="coiled-coil region" evidence="1">
    <location>
        <begin position="203"/>
        <end position="232"/>
    </location>
</feature>
<evidence type="ECO:0000256" key="1">
    <source>
        <dbReference type="SAM" id="Coils"/>
    </source>
</evidence>
<evidence type="ECO:0000256" key="2">
    <source>
        <dbReference type="SAM" id="MobiDB-lite"/>
    </source>
</evidence>
<dbReference type="AlphaFoldDB" id="A0AAV9JTA2"/>
<feature type="region of interest" description="Disordered" evidence="2">
    <location>
        <begin position="301"/>
        <end position="479"/>
    </location>
</feature>
<sequence>MCQAYFYHYPTCTHTSILLHNLCENAVRRGRDPCEAPERSQPQCIVCDEPCPHCIGSVDVRQDDDREDLETVVEGGESEVSGQAQQSQANLHALPPLGQRQPPPFFGGQQEAQWRFPDADVAGQDVPQQYEAQPPGYAGAGVQSQPGGHSADAMRWPLQDNANEDEDDDGETATQLRSTGWNDHSNVTGHEYNGPEGLEPYCDEDAEVKRQRREAELEEAQLQAALQASMHEIGFEDSARAMAMSAAEAADYEQQILERVKQVSMRLPLEDEESMLHEVKKASIRTLEEQHLREYERRHAAMASLRRPTKATSQASSSTTAYSTRQPGMQPQGAVHMEPATTPMSPRTAAREYWTRQDPVQTGGFVQQRAGSVRPHGPPQEPDTGRSAQSIRPPSPTPSEPVTIRSSQRQRAEEEYRRQRLYSTRPTAHDPHGGSAMAEGNQKPIFPGLPTLSISGSRQTYQHEAEASDESESEDDEHD</sequence>
<reference evidence="3 4" key="1">
    <citation type="submission" date="2021-11" db="EMBL/GenBank/DDBJ databases">
        <title>Black yeast isolated from Biological Soil Crust.</title>
        <authorList>
            <person name="Kurbessoian T."/>
        </authorList>
    </citation>
    <scope>NUCLEOTIDE SEQUENCE [LARGE SCALE GENOMIC DNA]</scope>
    <source>
        <strain evidence="3 4">CCFEE 5522</strain>
    </source>
</reference>
<protein>
    <submittedName>
        <fullName evidence="3">Uncharacterized protein</fullName>
    </submittedName>
</protein>
<feature type="region of interest" description="Disordered" evidence="2">
    <location>
        <begin position="129"/>
        <end position="201"/>
    </location>
</feature>
<name>A0AAV9JTA2_9PEZI</name>
<evidence type="ECO:0000313" key="3">
    <source>
        <dbReference type="EMBL" id="KAK4548739.1"/>
    </source>
</evidence>